<sequence>MIEATNISDASIGGRVIARVEFDESDDDYGEEHASINLGLEPGESTTGTLNPDMISHRGHAAVRIDTAVVHESDGDYDYETRNRSGNRRARAYTFMVYDRDYYRVNYLLPRYAQYLAAFLSVLIVGVGVIQIIGT</sequence>
<evidence type="ECO:0000256" key="1">
    <source>
        <dbReference type="SAM" id="Phobius"/>
    </source>
</evidence>
<dbReference type="RefSeq" id="WP_379730434.1">
    <property type="nucleotide sequence ID" value="NZ_JBHSWZ010000003.1"/>
</dbReference>
<reference evidence="2 3" key="1">
    <citation type="journal article" date="2019" name="Int. J. Syst. Evol. Microbiol.">
        <title>The Global Catalogue of Microorganisms (GCM) 10K type strain sequencing project: providing services to taxonomists for standard genome sequencing and annotation.</title>
        <authorList>
            <consortium name="The Broad Institute Genomics Platform"/>
            <consortium name="The Broad Institute Genome Sequencing Center for Infectious Disease"/>
            <person name="Wu L."/>
            <person name="Ma J."/>
        </authorList>
    </citation>
    <scope>NUCLEOTIDE SEQUENCE [LARGE SCALE GENOMIC DNA]</scope>
    <source>
        <strain evidence="2 3">CGMCC 1.12285</strain>
    </source>
</reference>
<name>A0ABD6B8T5_9EURY</name>
<keyword evidence="1" id="KW-0812">Transmembrane</keyword>
<gene>
    <name evidence="2" type="ORF">ACFR9S_12305</name>
</gene>
<accession>A0ABD6B8T5</accession>
<dbReference type="EMBL" id="JBHUDH010000143">
    <property type="protein sequence ID" value="MFD1527067.1"/>
    <property type="molecule type" value="Genomic_DNA"/>
</dbReference>
<comment type="caution">
    <text evidence="2">The sequence shown here is derived from an EMBL/GenBank/DDBJ whole genome shotgun (WGS) entry which is preliminary data.</text>
</comment>
<proteinExistence type="predicted"/>
<dbReference type="AlphaFoldDB" id="A0ABD6B8T5"/>
<evidence type="ECO:0000313" key="2">
    <source>
        <dbReference type="EMBL" id="MFD1527067.1"/>
    </source>
</evidence>
<keyword evidence="3" id="KW-1185">Reference proteome</keyword>
<feature type="transmembrane region" description="Helical" evidence="1">
    <location>
        <begin position="112"/>
        <end position="133"/>
    </location>
</feature>
<keyword evidence="1" id="KW-1133">Transmembrane helix</keyword>
<protein>
    <submittedName>
        <fullName evidence="2">Uncharacterized protein</fullName>
    </submittedName>
</protein>
<organism evidence="2 3">
    <name type="scientific">Halolamina salina</name>
    <dbReference type="NCBI Taxonomy" id="1220023"/>
    <lineage>
        <taxon>Archaea</taxon>
        <taxon>Methanobacteriati</taxon>
        <taxon>Methanobacteriota</taxon>
        <taxon>Stenosarchaea group</taxon>
        <taxon>Halobacteria</taxon>
        <taxon>Halobacteriales</taxon>
        <taxon>Haloferacaceae</taxon>
    </lineage>
</organism>
<evidence type="ECO:0000313" key="3">
    <source>
        <dbReference type="Proteomes" id="UP001597111"/>
    </source>
</evidence>
<keyword evidence="1" id="KW-0472">Membrane</keyword>
<dbReference type="Proteomes" id="UP001597111">
    <property type="component" value="Unassembled WGS sequence"/>
</dbReference>